<feature type="compositionally biased region" description="Basic and acidic residues" evidence="1">
    <location>
        <begin position="10"/>
        <end position="23"/>
    </location>
</feature>
<gene>
    <name evidence="3" type="ORF">GIB67_000886</name>
</gene>
<feature type="region of interest" description="Disordered" evidence="1">
    <location>
        <begin position="1"/>
        <end position="23"/>
    </location>
</feature>
<accession>A0A7J7LIY0</accession>
<evidence type="ECO:0000313" key="3">
    <source>
        <dbReference type="EMBL" id="KAF6142597.1"/>
    </source>
</evidence>
<keyword evidence="2" id="KW-0472">Membrane</keyword>
<comment type="caution">
    <text evidence="3">The sequence shown here is derived from an EMBL/GenBank/DDBJ whole genome shotgun (WGS) entry which is preliminary data.</text>
</comment>
<evidence type="ECO:0000313" key="4">
    <source>
        <dbReference type="Proteomes" id="UP000541444"/>
    </source>
</evidence>
<sequence>MTGGDQGIEDELHMNGEDQTTGRDQAEVVEVARDFNILTPSTEALLVIKDEDSNSTLSFIYLLLYFFLNFAAATIPIHVVVVHDLNSLVGKVASRCISIVLSNFYETRKNYTTRLILHGRNSEGDVVKAALQVFTRSSNLHLFGFNS</sequence>
<proteinExistence type="predicted"/>
<protein>
    <submittedName>
        <fullName evidence="3">Uncharacterized protein</fullName>
    </submittedName>
</protein>
<evidence type="ECO:0000256" key="2">
    <source>
        <dbReference type="SAM" id="Phobius"/>
    </source>
</evidence>
<dbReference type="EMBL" id="JACGCM010002250">
    <property type="protein sequence ID" value="KAF6142597.1"/>
    <property type="molecule type" value="Genomic_DNA"/>
</dbReference>
<evidence type="ECO:0000256" key="1">
    <source>
        <dbReference type="SAM" id="MobiDB-lite"/>
    </source>
</evidence>
<dbReference type="InterPro" id="IPR015683">
    <property type="entry name" value="Ionotropic_Glu_rcpt"/>
</dbReference>
<dbReference type="Proteomes" id="UP000541444">
    <property type="component" value="Unassembled WGS sequence"/>
</dbReference>
<dbReference type="PANTHER" id="PTHR34836:SF1">
    <property type="entry name" value="OS09G0428600 PROTEIN"/>
    <property type="match status" value="1"/>
</dbReference>
<reference evidence="3 4" key="1">
    <citation type="journal article" date="2020" name="IScience">
        <title>Genome Sequencing of the Endangered Kingdonia uniflora (Circaeasteraceae, Ranunculales) Reveals Potential Mechanisms of Evolutionary Specialization.</title>
        <authorList>
            <person name="Sun Y."/>
            <person name="Deng T."/>
            <person name="Zhang A."/>
            <person name="Moore M.J."/>
            <person name="Landis J.B."/>
            <person name="Lin N."/>
            <person name="Zhang H."/>
            <person name="Zhang X."/>
            <person name="Huang J."/>
            <person name="Zhang X."/>
            <person name="Sun H."/>
            <person name="Wang H."/>
        </authorList>
    </citation>
    <scope>NUCLEOTIDE SEQUENCE [LARGE SCALE GENOMIC DNA]</scope>
    <source>
        <strain evidence="3">TB1705</strain>
        <tissue evidence="3">Leaf</tissue>
    </source>
</reference>
<feature type="transmembrane region" description="Helical" evidence="2">
    <location>
        <begin position="59"/>
        <end position="81"/>
    </location>
</feature>
<name>A0A7J7LIY0_9MAGN</name>
<keyword evidence="4" id="KW-1185">Reference proteome</keyword>
<dbReference type="PANTHER" id="PTHR34836">
    <property type="entry name" value="OS06G0188250 PROTEIN"/>
    <property type="match status" value="1"/>
</dbReference>
<keyword evidence="2" id="KW-1133">Transmembrane helix</keyword>
<dbReference type="AlphaFoldDB" id="A0A7J7LIY0"/>
<dbReference type="OrthoDB" id="1931998at2759"/>
<organism evidence="3 4">
    <name type="scientific">Kingdonia uniflora</name>
    <dbReference type="NCBI Taxonomy" id="39325"/>
    <lineage>
        <taxon>Eukaryota</taxon>
        <taxon>Viridiplantae</taxon>
        <taxon>Streptophyta</taxon>
        <taxon>Embryophyta</taxon>
        <taxon>Tracheophyta</taxon>
        <taxon>Spermatophyta</taxon>
        <taxon>Magnoliopsida</taxon>
        <taxon>Ranunculales</taxon>
        <taxon>Circaeasteraceae</taxon>
        <taxon>Kingdonia</taxon>
    </lineage>
</organism>
<keyword evidence="2" id="KW-0812">Transmembrane</keyword>